<dbReference type="InterPro" id="IPR036390">
    <property type="entry name" value="WH_DNA-bd_sf"/>
</dbReference>
<evidence type="ECO:0000313" key="7">
    <source>
        <dbReference type="EMBL" id="MBB6486280.1"/>
    </source>
</evidence>
<reference evidence="7 8" key="1">
    <citation type="submission" date="2020-08" db="EMBL/GenBank/DDBJ databases">
        <title>Genomic Encyclopedia of Type Strains, Phase IV (KMG-V): Genome sequencing to study the core and pangenomes of soil and plant-associated prokaryotes.</title>
        <authorList>
            <person name="Whitman W."/>
        </authorList>
    </citation>
    <scope>NUCLEOTIDE SEQUENCE [LARGE SCALE GENOMIC DNA]</scope>
    <source>
        <strain evidence="7 8">SEMIA 4060</strain>
    </source>
</reference>
<protein>
    <submittedName>
        <fullName evidence="7">LysR family glycine cleavage system transcriptional activator</fullName>
    </submittedName>
</protein>
<dbReference type="PROSITE" id="PS50931">
    <property type="entry name" value="HTH_LYSR"/>
    <property type="match status" value="1"/>
</dbReference>
<dbReference type="Pfam" id="PF03466">
    <property type="entry name" value="LysR_substrate"/>
    <property type="match status" value="1"/>
</dbReference>
<dbReference type="InterPro" id="IPR058163">
    <property type="entry name" value="LysR-type_TF_proteobact-type"/>
</dbReference>
<dbReference type="Gene3D" id="3.40.190.10">
    <property type="entry name" value="Periplasmic binding protein-like II"/>
    <property type="match status" value="2"/>
</dbReference>
<evidence type="ECO:0000313" key="8">
    <source>
        <dbReference type="Proteomes" id="UP000565576"/>
    </source>
</evidence>
<evidence type="ECO:0000259" key="6">
    <source>
        <dbReference type="PROSITE" id="PS50931"/>
    </source>
</evidence>
<evidence type="ECO:0000256" key="2">
    <source>
        <dbReference type="ARBA" id="ARBA00023015"/>
    </source>
</evidence>
<dbReference type="CDD" id="cd08432">
    <property type="entry name" value="PBP2_GcdR_TrpI_HvrB_AmpR_like"/>
    <property type="match status" value="1"/>
</dbReference>
<dbReference type="GO" id="GO:0043565">
    <property type="term" value="F:sequence-specific DNA binding"/>
    <property type="evidence" value="ECO:0007669"/>
    <property type="project" value="TreeGrafter"/>
</dbReference>
<dbReference type="PANTHER" id="PTHR30537">
    <property type="entry name" value="HTH-TYPE TRANSCRIPTIONAL REGULATOR"/>
    <property type="match status" value="1"/>
</dbReference>
<organism evidence="7 8">
    <name type="scientific">Rhizobium lusitanum</name>
    <dbReference type="NCBI Taxonomy" id="293958"/>
    <lineage>
        <taxon>Bacteria</taxon>
        <taxon>Pseudomonadati</taxon>
        <taxon>Pseudomonadota</taxon>
        <taxon>Alphaproteobacteria</taxon>
        <taxon>Hyphomicrobiales</taxon>
        <taxon>Rhizobiaceae</taxon>
        <taxon>Rhizobium/Agrobacterium group</taxon>
        <taxon>Rhizobium</taxon>
    </lineage>
</organism>
<dbReference type="PANTHER" id="PTHR30537:SF26">
    <property type="entry name" value="GLYCINE CLEAVAGE SYSTEM TRANSCRIPTIONAL ACTIVATOR"/>
    <property type="match status" value="1"/>
</dbReference>
<gene>
    <name evidence="7" type="ORF">GGD46_003575</name>
</gene>
<evidence type="ECO:0000256" key="3">
    <source>
        <dbReference type="ARBA" id="ARBA00023125"/>
    </source>
</evidence>
<dbReference type="SUPFAM" id="SSF53850">
    <property type="entry name" value="Periplasmic binding protein-like II"/>
    <property type="match status" value="1"/>
</dbReference>
<sequence length="278" mass="30515">MSFVQAGAELGVTAGAISHQMKQLEEWVGGALFERRANGVTLTEKGLLYAKKLGAVFDQISSASLSTRAGEMKSQVLIRSQFSVASRWLAPRMAHFNQAHPDISVSIAALPQRWNVQDPPPDLAIYQSLGNVAGMQQDLLLGGHLAAVCAPELLERLPKQPTPADLFGQPLIKIEFMEPGWHDVGWAAWFLETGFGNVDLHFAITFNLIFLAVEACIAGGGFALIPNFMIEKELAKGTLVEPFGIYLPIRQPYVLMTPEPSLKRPEVAIVRDWILSQR</sequence>
<keyword evidence="5" id="KW-0472">Membrane</keyword>
<dbReference type="EMBL" id="JACHBG010000007">
    <property type="protein sequence ID" value="MBB6486280.1"/>
    <property type="molecule type" value="Genomic_DNA"/>
</dbReference>
<keyword evidence="5" id="KW-0812">Transmembrane</keyword>
<evidence type="ECO:0000256" key="5">
    <source>
        <dbReference type="SAM" id="Phobius"/>
    </source>
</evidence>
<dbReference type="Proteomes" id="UP000565576">
    <property type="component" value="Unassembled WGS sequence"/>
</dbReference>
<dbReference type="Gene3D" id="1.10.10.10">
    <property type="entry name" value="Winged helix-like DNA-binding domain superfamily/Winged helix DNA-binding domain"/>
    <property type="match status" value="1"/>
</dbReference>
<evidence type="ECO:0000256" key="1">
    <source>
        <dbReference type="ARBA" id="ARBA00009437"/>
    </source>
</evidence>
<dbReference type="AlphaFoldDB" id="A0A7X0MEQ3"/>
<feature type="transmembrane region" description="Helical" evidence="5">
    <location>
        <begin position="200"/>
        <end position="225"/>
    </location>
</feature>
<dbReference type="Pfam" id="PF00126">
    <property type="entry name" value="HTH_1"/>
    <property type="match status" value="1"/>
</dbReference>
<dbReference type="InterPro" id="IPR036388">
    <property type="entry name" value="WH-like_DNA-bd_sf"/>
</dbReference>
<dbReference type="InterPro" id="IPR005119">
    <property type="entry name" value="LysR_subst-bd"/>
</dbReference>
<feature type="domain" description="HTH lysR-type" evidence="6">
    <location>
        <begin position="1"/>
        <end position="43"/>
    </location>
</feature>
<comment type="similarity">
    <text evidence="1">Belongs to the LysR transcriptional regulatory family.</text>
</comment>
<name>A0A7X0MEQ3_9HYPH</name>
<dbReference type="GO" id="GO:0006351">
    <property type="term" value="P:DNA-templated transcription"/>
    <property type="evidence" value="ECO:0007669"/>
    <property type="project" value="TreeGrafter"/>
</dbReference>
<keyword evidence="2" id="KW-0805">Transcription regulation</keyword>
<keyword evidence="4" id="KW-0804">Transcription</keyword>
<evidence type="ECO:0000256" key="4">
    <source>
        <dbReference type="ARBA" id="ARBA00023163"/>
    </source>
</evidence>
<accession>A0A7X0MEQ3</accession>
<dbReference type="InterPro" id="IPR000847">
    <property type="entry name" value="LysR_HTH_N"/>
</dbReference>
<proteinExistence type="inferred from homology"/>
<dbReference type="SUPFAM" id="SSF46785">
    <property type="entry name" value="Winged helix' DNA-binding domain"/>
    <property type="match status" value="1"/>
</dbReference>
<keyword evidence="5" id="KW-1133">Transmembrane helix</keyword>
<comment type="caution">
    <text evidence="7">The sequence shown here is derived from an EMBL/GenBank/DDBJ whole genome shotgun (WGS) entry which is preliminary data.</text>
</comment>
<dbReference type="GO" id="GO:0003700">
    <property type="term" value="F:DNA-binding transcription factor activity"/>
    <property type="evidence" value="ECO:0007669"/>
    <property type="project" value="InterPro"/>
</dbReference>
<keyword evidence="3" id="KW-0238">DNA-binding</keyword>